<dbReference type="GO" id="GO:0005524">
    <property type="term" value="F:ATP binding"/>
    <property type="evidence" value="ECO:0007669"/>
    <property type="project" value="UniProtKB-UniRule"/>
</dbReference>
<name>A0A7R9CPE4_TIMCR</name>
<evidence type="ECO:0000256" key="2">
    <source>
        <dbReference type="ARBA" id="ARBA00022786"/>
    </source>
</evidence>
<keyword evidence="4" id="KW-0067">ATP-binding</keyword>
<protein>
    <recommendedName>
        <fullName evidence="5">UBC core domain-containing protein</fullName>
    </recommendedName>
</protein>
<dbReference type="InterPro" id="IPR000608">
    <property type="entry name" value="UBC"/>
</dbReference>
<keyword evidence="1" id="KW-0808">Transferase</keyword>
<dbReference type="InterPro" id="IPR050113">
    <property type="entry name" value="Ub_conjugating_enzyme"/>
</dbReference>
<evidence type="ECO:0000256" key="3">
    <source>
        <dbReference type="PROSITE-ProRule" id="PRU10133"/>
    </source>
</evidence>
<reference evidence="6" key="1">
    <citation type="submission" date="2020-11" db="EMBL/GenBank/DDBJ databases">
        <authorList>
            <person name="Tran Van P."/>
        </authorList>
    </citation>
    <scope>NUCLEOTIDE SEQUENCE</scope>
</reference>
<dbReference type="InterPro" id="IPR023313">
    <property type="entry name" value="UBQ-conjugating_AS"/>
</dbReference>
<dbReference type="PROSITE" id="PS00183">
    <property type="entry name" value="UBC_1"/>
    <property type="match status" value="1"/>
</dbReference>
<dbReference type="AlphaFoldDB" id="A0A7R9CPE4"/>
<proteinExistence type="inferred from homology"/>
<dbReference type="CDD" id="cd23790">
    <property type="entry name" value="UBCc_UBE2A_2B"/>
    <property type="match status" value="1"/>
</dbReference>
<feature type="active site" description="Glycyl thioester intermediate" evidence="3">
    <location>
        <position position="117"/>
    </location>
</feature>
<accession>A0A7R9CPE4</accession>
<evidence type="ECO:0000256" key="4">
    <source>
        <dbReference type="RuleBase" id="RU362109"/>
    </source>
</evidence>
<dbReference type="SMART" id="SM00212">
    <property type="entry name" value="UBCc"/>
    <property type="match status" value="1"/>
</dbReference>
<keyword evidence="4" id="KW-0547">Nucleotide-binding</keyword>
<gene>
    <name evidence="6" type="ORF">TCEB3V08_LOCUS5319</name>
</gene>
<evidence type="ECO:0000259" key="5">
    <source>
        <dbReference type="PROSITE" id="PS50127"/>
    </source>
</evidence>
<feature type="domain" description="UBC core" evidence="5">
    <location>
        <begin position="21"/>
        <end position="179"/>
    </location>
</feature>
<dbReference type="Pfam" id="PF00179">
    <property type="entry name" value="UQ_con"/>
    <property type="match status" value="1"/>
</dbReference>
<comment type="similarity">
    <text evidence="4">Belongs to the ubiquitin-conjugating enzyme family.</text>
</comment>
<sequence>MDSATDRKQPRFNSTSIRLFKRRGTPQRDETKIEKERPCGTHLLANALVVMSSTAEDRKIEVRISVGLQEDPPTGVSGAPTDNNIMIWNAEYPNKPPTVRFVSKMFHPNVYADGGICLDILQNRWSPTYDVSAILTSIQSLLSDPNPNSPANSMAAQLYKENRREYEKRVKACVEQSFSLLDEPNPNSPANSLAAQLYQDNKREYEKRVATVVELSWLNFQETRIEDPPENNTTH</sequence>
<keyword evidence="2 4" id="KW-0833">Ubl conjugation pathway</keyword>
<organism evidence="6">
    <name type="scientific">Timema cristinae</name>
    <name type="common">Walking stick</name>
    <dbReference type="NCBI Taxonomy" id="61476"/>
    <lineage>
        <taxon>Eukaryota</taxon>
        <taxon>Metazoa</taxon>
        <taxon>Ecdysozoa</taxon>
        <taxon>Arthropoda</taxon>
        <taxon>Hexapoda</taxon>
        <taxon>Insecta</taxon>
        <taxon>Pterygota</taxon>
        <taxon>Neoptera</taxon>
        <taxon>Polyneoptera</taxon>
        <taxon>Phasmatodea</taxon>
        <taxon>Timematodea</taxon>
        <taxon>Timematoidea</taxon>
        <taxon>Timematidae</taxon>
        <taxon>Timema</taxon>
    </lineage>
</organism>
<dbReference type="EMBL" id="OC317984">
    <property type="protein sequence ID" value="CAD7400042.1"/>
    <property type="molecule type" value="Genomic_DNA"/>
</dbReference>
<dbReference type="SUPFAM" id="SSF54495">
    <property type="entry name" value="UBC-like"/>
    <property type="match status" value="2"/>
</dbReference>
<dbReference type="InterPro" id="IPR016135">
    <property type="entry name" value="UBQ-conjugating_enzyme/RWD"/>
</dbReference>
<dbReference type="PROSITE" id="PS50127">
    <property type="entry name" value="UBC_2"/>
    <property type="match status" value="1"/>
</dbReference>
<evidence type="ECO:0000313" key="6">
    <source>
        <dbReference type="EMBL" id="CAD7400042.1"/>
    </source>
</evidence>
<dbReference type="GO" id="GO:0016740">
    <property type="term" value="F:transferase activity"/>
    <property type="evidence" value="ECO:0007669"/>
    <property type="project" value="UniProtKB-KW"/>
</dbReference>
<evidence type="ECO:0000256" key="1">
    <source>
        <dbReference type="ARBA" id="ARBA00022679"/>
    </source>
</evidence>
<dbReference type="Gene3D" id="3.10.110.10">
    <property type="entry name" value="Ubiquitin Conjugating Enzyme"/>
    <property type="match status" value="2"/>
</dbReference>
<dbReference type="PANTHER" id="PTHR24067">
    <property type="entry name" value="UBIQUITIN-CONJUGATING ENZYME E2"/>
    <property type="match status" value="1"/>
</dbReference>